<dbReference type="InterPro" id="IPR035965">
    <property type="entry name" value="PAS-like_dom_sf"/>
</dbReference>
<keyword evidence="4" id="KW-1185">Reference proteome</keyword>
<comment type="caution">
    <text evidence="3">The sequence shown here is derived from an EMBL/GenBank/DDBJ whole genome shotgun (WGS) entry which is preliminary data.</text>
</comment>
<evidence type="ECO:0000313" key="4">
    <source>
        <dbReference type="Proteomes" id="UP001153069"/>
    </source>
</evidence>
<dbReference type="AlphaFoldDB" id="A0A9N8EK90"/>
<dbReference type="Proteomes" id="UP001153069">
    <property type="component" value="Unassembled WGS sequence"/>
</dbReference>
<evidence type="ECO:0000313" key="3">
    <source>
        <dbReference type="EMBL" id="CAB9523267.1"/>
    </source>
</evidence>
<dbReference type="SUPFAM" id="SSF55785">
    <property type="entry name" value="PYP-like sensor domain (PAS domain)"/>
    <property type="match status" value="1"/>
</dbReference>
<dbReference type="PROSITE" id="PS50888">
    <property type="entry name" value="BHLH"/>
    <property type="match status" value="1"/>
</dbReference>
<name>A0A9N8EK90_9STRA</name>
<feature type="region of interest" description="Disordered" evidence="1">
    <location>
        <begin position="1"/>
        <end position="44"/>
    </location>
</feature>
<organism evidence="3 4">
    <name type="scientific">Seminavis robusta</name>
    <dbReference type="NCBI Taxonomy" id="568900"/>
    <lineage>
        <taxon>Eukaryota</taxon>
        <taxon>Sar</taxon>
        <taxon>Stramenopiles</taxon>
        <taxon>Ochrophyta</taxon>
        <taxon>Bacillariophyta</taxon>
        <taxon>Bacillariophyceae</taxon>
        <taxon>Bacillariophycidae</taxon>
        <taxon>Naviculales</taxon>
        <taxon>Naviculaceae</taxon>
        <taxon>Seminavis</taxon>
    </lineage>
</organism>
<evidence type="ECO:0000259" key="2">
    <source>
        <dbReference type="PROSITE" id="PS50888"/>
    </source>
</evidence>
<dbReference type="InterPro" id="IPR011598">
    <property type="entry name" value="bHLH_dom"/>
</dbReference>
<accession>A0A9N8EK90</accession>
<feature type="compositionally biased region" description="Polar residues" evidence="1">
    <location>
        <begin position="1"/>
        <end position="11"/>
    </location>
</feature>
<proteinExistence type="predicted"/>
<dbReference type="Gene3D" id="4.10.280.10">
    <property type="entry name" value="Helix-loop-helix DNA-binding domain"/>
    <property type="match status" value="1"/>
</dbReference>
<dbReference type="SUPFAM" id="SSF47459">
    <property type="entry name" value="HLH, helix-loop-helix DNA-binding domain"/>
    <property type="match status" value="1"/>
</dbReference>
<evidence type="ECO:0000256" key="1">
    <source>
        <dbReference type="SAM" id="MobiDB-lite"/>
    </source>
</evidence>
<gene>
    <name evidence="3" type="ORF">SEMRO_1397_G269160.1</name>
</gene>
<protein>
    <recommendedName>
        <fullName evidence="2">BHLH domain-containing protein</fullName>
    </recommendedName>
</protein>
<dbReference type="GO" id="GO:0046983">
    <property type="term" value="F:protein dimerization activity"/>
    <property type="evidence" value="ECO:0007669"/>
    <property type="project" value="InterPro"/>
</dbReference>
<feature type="domain" description="BHLH" evidence="2">
    <location>
        <begin position="144"/>
        <end position="197"/>
    </location>
</feature>
<sequence>MESIPSMSNSYAVVEEATSKAEPEISGAVSSDNRNDEASAGPGDYWFQVLNGLLDEEDDQEEVTTGGSAGASMPMKQDITNVTGLWIDRSPANAGSNTATYTHQKQEPFNEGRFDAVITPPAVPGCEMEQPCTKKRKRCPLTDEQRIERNSREQARSGRLTNVFAELREVLMSSGVVVTRGTKDTVLSAAIELIKKLEHNQGQMDMTNKHMARKIEEAKGAQAIAETSCQQSIVEQGRSPHTGAASLVTVHEHPQSVPSIGCTLPPGSTNHDMYTMLFHSSAAGMAIATLGGNIKDCNQVFCFLAQTSRDHVLNTTVFNWVAKEDQHRAYQSLLTMLGNLFSCE</sequence>
<dbReference type="InterPro" id="IPR036638">
    <property type="entry name" value="HLH_DNA-bd_sf"/>
</dbReference>
<reference evidence="3" key="1">
    <citation type="submission" date="2020-06" db="EMBL/GenBank/DDBJ databases">
        <authorList>
            <consortium name="Plant Systems Biology data submission"/>
        </authorList>
    </citation>
    <scope>NUCLEOTIDE SEQUENCE</scope>
    <source>
        <strain evidence="3">D6</strain>
    </source>
</reference>
<dbReference type="EMBL" id="CAICTM010001395">
    <property type="protein sequence ID" value="CAB9523267.1"/>
    <property type="molecule type" value="Genomic_DNA"/>
</dbReference>
<dbReference type="Gene3D" id="3.30.450.20">
    <property type="entry name" value="PAS domain"/>
    <property type="match status" value="1"/>
</dbReference>